<feature type="compositionally biased region" description="Low complexity" evidence="2">
    <location>
        <begin position="483"/>
        <end position="492"/>
    </location>
</feature>
<name>A0A4P9X893_9FUNG</name>
<dbReference type="CDD" id="cd10206">
    <property type="entry name" value="ASKHA_NBD_Arp8-like"/>
    <property type="match status" value="1"/>
</dbReference>
<gene>
    <name evidence="3" type="ORF">CXG81DRAFT_4304</name>
</gene>
<sequence length="639" mass="69398">TNGDKIIILHPGSRTLRLGLATDTFPKEVPHLVARRMKGASRGEDGEDDDDDTAPDGWSESAFRTRIAPLLADLKHRLKVNKIRPVSNGHAQVVNYNTQSEPQMLAEHNDPSYTEWTRVDEVKDGATAPRTWVIGQEALCLDDRHLAPRGPWCQFYPLRYGMLNTADYASAFHALQDCALIWREAIIHQLGIKPSDFHQYAVILIIPDLFSRVYVQQALEVLLRELGFMQCMAHVESVCATYGAGMSSGCVVDVGAQKTSIMCVEDGVALTETRIQLKLGGDDISTMLANLLRLGRFPLAEPLDVTRATPSHAVLVDDVKQTYVTANLSDFTTQVCQTFYRQEDQRTQQISFKLYDEPLLSVLSLFDETVLPSHRLPASPRKERGPALAASDVDPVANVYDAETLNDPVVWGYELADAIVQANAAPATEAGEPPTGSATVRTAGSKEDLAARPETGAGVPEARGTPAAGTPTAAGDVADATPAGAETAKPLAGVPPAPAAPELPPLPPSTAPVPLDVAIAVSLLWYAVSSGLTDAKNGFKESRWHAMTDSILLVGGGAARIPGMVVLLEHQVRHQMNASLREHVVVVASPRDMDSRWLVWKGGAVLGRIALDQEEMWIERDEFLLRGPRGCGHKFLFSW</sequence>
<evidence type="ECO:0000256" key="1">
    <source>
        <dbReference type="RuleBase" id="RU000487"/>
    </source>
</evidence>
<feature type="non-terminal residue" evidence="3">
    <location>
        <position position="1"/>
    </location>
</feature>
<feature type="compositionally biased region" description="Pro residues" evidence="2">
    <location>
        <begin position="493"/>
        <end position="502"/>
    </location>
</feature>
<dbReference type="EMBL" id="ML014170">
    <property type="protein sequence ID" value="RKP01493.1"/>
    <property type="molecule type" value="Genomic_DNA"/>
</dbReference>
<dbReference type="Gene3D" id="3.30.420.40">
    <property type="match status" value="2"/>
</dbReference>
<accession>A0A4P9X893</accession>
<feature type="non-terminal residue" evidence="3">
    <location>
        <position position="639"/>
    </location>
</feature>
<dbReference type="SUPFAM" id="SSF53067">
    <property type="entry name" value="Actin-like ATPase domain"/>
    <property type="match status" value="2"/>
</dbReference>
<dbReference type="PANTHER" id="PTHR11937">
    <property type="entry name" value="ACTIN"/>
    <property type="match status" value="1"/>
</dbReference>
<evidence type="ECO:0000313" key="4">
    <source>
        <dbReference type="Proteomes" id="UP000274922"/>
    </source>
</evidence>
<dbReference type="InterPro" id="IPR043129">
    <property type="entry name" value="ATPase_NBD"/>
</dbReference>
<comment type="similarity">
    <text evidence="1">Belongs to the actin family.</text>
</comment>
<evidence type="ECO:0000256" key="2">
    <source>
        <dbReference type="SAM" id="MobiDB-lite"/>
    </source>
</evidence>
<feature type="compositionally biased region" description="Low complexity" evidence="2">
    <location>
        <begin position="460"/>
        <end position="478"/>
    </location>
</feature>
<keyword evidence="4" id="KW-1185">Reference proteome</keyword>
<feature type="compositionally biased region" description="Acidic residues" evidence="2">
    <location>
        <begin position="45"/>
        <end position="54"/>
    </location>
</feature>
<feature type="region of interest" description="Disordered" evidence="2">
    <location>
        <begin position="36"/>
        <end position="59"/>
    </location>
</feature>
<proteinExistence type="inferred from homology"/>
<dbReference type="Proteomes" id="UP000274922">
    <property type="component" value="Unassembled WGS sequence"/>
</dbReference>
<dbReference type="OrthoDB" id="5572108at2759"/>
<dbReference type="STRING" id="1555241.A0A4P9X893"/>
<organism evidence="3 4">
    <name type="scientific">Caulochytrium protostelioides</name>
    <dbReference type="NCBI Taxonomy" id="1555241"/>
    <lineage>
        <taxon>Eukaryota</taxon>
        <taxon>Fungi</taxon>
        <taxon>Fungi incertae sedis</taxon>
        <taxon>Chytridiomycota</taxon>
        <taxon>Chytridiomycota incertae sedis</taxon>
        <taxon>Chytridiomycetes</taxon>
        <taxon>Caulochytriales</taxon>
        <taxon>Caulochytriaceae</taxon>
        <taxon>Caulochytrium</taxon>
    </lineage>
</organism>
<feature type="region of interest" description="Disordered" evidence="2">
    <location>
        <begin position="425"/>
        <end position="478"/>
    </location>
</feature>
<reference evidence="4" key="1">
    <citation type="journal article" date="2018" name="Nat. Microbiol.">
        <title>Leveraging single-cell genomics to expand the fungal tree of life.</title>
        <authorList>
            <person name="Ahrendt S.R."/>
            <person name="Quandt C.A."/>
            <person name="Ciobanu D."/>
            <person name="Clum A."/>
            <person name="Salamov A."/>
            <person name="Andreopoulos B."/>
            <person name="Cheng J.F."/>
            <person name="Woyke T."/>
            <person name="Pelin A."/>
            <person name="Henrissat B."/>
            <person name="Reynolds N.K."/>
            <person name="Benny G.L."/>
            <person name="Smith M.E."/>
            <person name="James T.Y."/>
            <person name="Grigoriev I.V."/>
        </authorList>
    </citation>
    <scope>NUCLEOTIDE SEQUENCE [LARGE SCALE GENOMIC DNA]</scope>
    <source>
        <strain evidence="4">ATCC 52028</strain>
    </source>
</reference>
<protein>
    <submittedName>
        <fullName evidence="3">Uncharacterized protein</fullName>
    </submittedName>
</protein>
<feature type="compositionally biased region" description="Low complexity" evidence="2">
    <location>
        <begin position="425"/>
        <end position="436"/>
    </location>
</feature>
<dbReference type="Gene3D" id="3.90.640.10">
    <property type="entry name" value="Actin, Chain A, domain 4"/>
    <property type="match status" value="1"/>
</dbReference>
<dbReference type="AlphaFoldDB" id="A0A4P9X893"/>
<dbReference type="InterPro" id="IPR004000">
    <property type="entry name" value="Actin"/>
</dbReference>
<feature type="region of interest" description="Disordered" evidence="2">
    <location>
        <begin position="483"/>
        <end position="502"/>
    </location>
</feature>
<dbReference type="Pfam" id="PF00022">
    <property type="entry name" value="Actin"/>
    <property type="match status" value="1"/>
</dbReference>
<evidence type="ECO:0000313" key="3">
    <source>
        <dbReference type="EMBL" id="RKP01493.1"/>
    </source>
</evidence>
<dbReference type="SMART" id="SM00268">
    <property type="entry name" value="ACTIN"/>
    <property type="match status" value="1"/>
</dbReference>